<dbReference type="KEGG" id="tps:THAPS_7012"/>
<name>B5YN40_THAPS</name>
<protein>
    <submittedName>
        <fullName evidence="2">Uncharacterized protein</fullName>
    </submittedName>
</protein>
<evidence type="ECO:0000313" key="3">
    <source>
        <dbReference type="Proteomes" id="UP000001449"/>
    </source>
</evidence>
<dbReference type="RefSeq" id="XP_002295853.1">
    <property type="nucleotide sequence ID" value="XM_002295817.1"/>
</dbReference>
<reference evidence="2 3" key="2">
    <citation type="journal article" date="2008" name="Nature">
        <title>The Phaeodactylum genome reveals the evolutionary history of diatom genomes.</title>
        <authorList>
            <person name="Bowler C."/>
            <person name="Allen A.E."/>
            <person name="Badger J.H."/>
            <person name="Grimwood J."/>
            <person name="Jabbari K."/>
            <person name="Kuo A."/>
            <person name="Maheswari U."/>
            <person name="Martens C."/>
            <person name="Maumus F."/>
            <person name="Otillar R.P."/>
            <person name="Rayko E."/>
            <person name="Salamov A."/>
            <person name="Vandepoele K."/>
            <person name="Beszteri B."/>
            <person name="Gruber A."/>
            <person name="Heijde M."/>
            <person name="Katinka M."/>
            <person name="Mock T."/>
            <person name="Valentin K."/>
            <person name="Verret F."/>
            <person name="Berges J.A."/>
            <person name="Brownlee C."/>
            <person name="Cadoret J.P."/>
            <person name="Chiovitti A."/>
            <person name="Choi C.J."/>
            <person name="Coesel S."/>
            <person name="De Martino A."/>
            <person name="Detter J.C."/>
            <person name="Durkin C."/>
            <person name="Falciatore A."/>
            <person name="Fournet J."/>
            <person name="Haruta M."/>
            <person name="Huysman M.J."/>
            <person name="Jenkins B.D."/>
            <person name="Jiroutova K."/>
            <person name="Jorgensen R.E."/>
            <person name="Joubert Y."/>
            <person name="Kaplan A."/>
            <person name="Kroger N."/>
            <person name="Kroth P.G."/>
            <person name="La Roche J."/>
            <person name="Lindquist E."/>
            <person name="Lommer M."/>
            <person name="Martin-Jezequel V."/>
            <person name="Lopez P.J."/>
            <person name="Lucas S."/>
            <person name="Mangogna M."/>
            <person name="McGinnis K."/>
            <person name="Medlin L.K."/>
            <person name="Montsant A."/>
            <person name="Oudot-Le Secq M.P."/>
            <person name="Napoli C."/>
            <person name="Obornik M."/>
            <person name="Parker M.S."/>
            <person name="Petit J.L."/>
            <person name="Porcel B.M."/>
            <person name="Poulsen N."/>
            <person name="Robison M."/>
            <person name="Rychlewski L."/>
            <person name="Rynearson T.A."/>
            <person name="Schmutz J."/>
            <person name="Shapiro H."/>
            <person name="Siaut M."/>
            <person name="Stanley M."/>
            <person name="Sussman M.R."/>
            <person name="Taylor A.R."/>
            <person name="Vardi A."/>
            <person name="von Dassow P."/>
            <person name="Vyverman W."/>
            <person name="Willis A."/>
            <person name="Wyrwicz L.S."/>
            <person name="Rokhsar D.S."/>
            <person name="Weissenbach J."/>
            <person name="Armbrust E.V."/>
            <person name="Green B.R."/>
            <person name="Van de Peer Y."/>
            <person name="Grigoriev I.V."/>
        </authorList>
    </citation>
    <scope>NUCLEOTIDE SEQUENCE [LARGE SCALE GENOMIC DNA]</scope>
    <source>
        <strain evidence="2 3">CCMP1335</strain>
    </source>
</reference>
<keyword evidence="3" id="KW-1185">Reference proteome</keyword>
<reference evidence="2 3" key="1">
    <citation type="journal article" date="2004" name="Science">
        <title>The genome of the diatom Thalassiosira pseudonana: ecology, evolution, and metabolism.</title>
        <authorList>
            <person name="Armbrust E.V."/>
            <person name="Berges J.A."/>
            <person name="Bowler C."/>
            <person name="Green B.R."/>
            <person name="Martinez D."/>
            <person name="Putnam N.H."/>
            <person name="Zhou S."/>
            <person name="Allen A.E."/>
            <person name="Apt K.E."/>
            <person name="Bechner M."/>
            <person name="Brzezinski M.A."/>
            <person name="Chaal B.K."/>
            <person name="Chiovitti A."/>
            <person name="Davis A.K."/>
            <person name="Demarest M.S."/>
            <person name="Detter J.C."/>
            <person name="Glavina T."/>
            <person name="Goodstein D."/>
            <person name="Hadi M.Z."/>
            <person name="Hellsten U."/>
            <person name="Hildebrand M."/>
            <person name="Jenkins B.D."/>
            <person name="Jurka J."/>
            <person name="Kapitonov V.V."/>
            <person name="Kroger N."/>
            <person name="Lau W.W."/>
            <person name="Lane T.W."/>
            <person name="Larimer F.W."/>
            <person name="Lippmeier J.C."/>
            <person name="Lucas S."/>
            <person name="Medina M."/>
            <person name="Montsant A."/>
            <person name="Obornik M."/>
            <person name="Parker M.S."/>
            <person name="Palenik B."/>
            <person name="Pazour G.J."/>
            <person name="Richardson P.M."/>
            <person name="Rynearson T.A."/>
            <person name="Saito M.A."/>
            <person name="Schwartz D.C."/>
            <person name="Thamatrakoln K."/>
            <person name="Valentin K."/>
            <person name="Vardi A."/>
            <person name="Wilkerson F.P."/>
            <person name="Rokhsar D.S."/>
        </authorList>
    </citation>
    <scope>NUCLEOTIDE SEQUENCE [LARGE SCALE GENOMIC DNA]</scope>
    <source>
        <strain evidence="2 3">CCMP1335</strain>
    </source>
</reference>
<dbReference type="InParanoid" id="B5YN40"/>
<dbReference type="PaxDb" id="35128-Thaps7012"/>
<evidence type="ECO:0000256" key="1">
    <source>
        <dbReference type="SAM" id="SignalP"/>
    </source>
</evidence>
<dbReference type="Gene3D" id="2.60.40.780">
    <property type="entry name" value="von Hippel-Lindau disease tumour suppressor, beta domain"/>
    <property type="match status" value="1"/>
</dbReference>
<feature type="chain" id="PRO_5002839162" evidence="1">
    <location>
        <begin position="30"/>
        <end position="512"/>
    </location>
</feature>
<dbReference type="GeneID" id="7447057"/>
<organism evidence="2 3">
    <name type="scientific">Thalassiosira pseudonana</name>
    <name type="common">Marine diatom</name>
    <name type="synonym">Cyclotella nana</name>
    <dbReference type="NCBI Taxonomy" id="35128"/>
    <lineage>
        <taxon>Eukaryota</taxon>
        <taxon>Sar</taxon>
        <taxon>Stramenopiles</taxon>
        <taxon>Ochrophyta</taxon>
        <taxon>Bacillariophyta</taxon>
        <taxon>Coscinodiscophyceae</taxon>
        <taxon>Thalassiosirophycidae</taxon>
        <taxon>Thalassiosirales</taxon>
        <taxon>Thalassiosiraceae</taxon>
        <taxon>Thalassiosira</taxon>
    </lineage>
</organism>
<dbReference type="AlphaFoldDB" id="B5YN40"/>
<dbReference type="SUPFAM" id="SSF49468">
    <property type="entry name" value="VHL"/>
    <property type="match status" value="1"/>
</dbReference>
<dbReference type="OMA" id="VYDHADR"/>
<dbReference type="InterPro" id="IPR036208">
    <property type="entry name" value="VHL_sf"/>
</dbReference>
<dbReference type="InterPro" id="IPR037140">
    <property type="entry name" value="VHL_beta_dom_sf"/>
</dbReference>
<accession>B5YN40</accession>
<dbReference type="Proteomes" id="UP000001449">
    <property type="component" value="Chromosome 7"/>
</dbReference>
<evidence type="ECO:0000313" key="2">
    <source>
        <dbReference type="EMBL" id="ACI64570.1"/>
    </source>
</evidence>
<keyword evidence="1" id="KW-0732">Signal</keyword>
<dbReference type="HOGENOM" id="CLU_532686_0_0_1"/>
<dbReference type="eggNOG" id="ENOG502S5PQ">
    <property type="taxonomic scope" value="Eukaryota"/>
</dbReference>
<feature type="signal peptide" evidence="1">
    <location>
        <begin position="1"/>
        <end position="29"/>
    </location>
</feature>
<proteinExistence type="predicted"/>
<dbReference type="EMBL" id="CP001160">
    <property type="protein sequence ID" value="ACI64570.1"/>
    <property type="molecule type" value="Genomic_DNA"/>
</dbReference>
<gene>
    <name evidence="2" type="ORF">THAPS_7012</name>
</gene>
<sequence length="512" mass="57509">MPLKHILGSAAAAITTLLSLASHLPTTTATGVPEGGVISNLADLHYDDNGHLASHLIVYPGTGPCASLITDQVYGGIPLYDHVPVAVDGEAAAAFFGEDDVPQEGEEVDISQCPAVCVDRGVDADLVGYPMPEKYYNPDDNNTHNSFAGFIGSLSCGRVEFGFINYSPHVLSLFWVDANTGEKSYLYPLKQKEKNTRFIHTFVGHRFVAEHPETGENFLDITVEFSGVVGVMNHVNVHRNRDIRAEVKRTMQGEWRKKQMVKRTFSALGFNKGRLPNDLFGSMRAFYYNNRNPPHRLMEEWDSKGVYVNYWETDCNFIQIPWELKRWWQLRLKDVVQEWAGVEIEQTDLYGMRQYEAGARLLTHVDRINTHAGNLTQPWTVEVYDHADRLHEVQMEPGSIVYYESAKALHGRNTPLAGGYYANLFTHYRPIGDPEWYLKENPEGTPEPLMDVGKCELVGKPNEYSSGAVKCENDAIGPHLSPSMFKAASGDDLYNWWLSVGPKFDDEVANDD</sequence>